<feature type="transmembrane region" description="Helical" evidence="1">
    <location>
        <begin position="74"/>
        <end position="100"/>
    </location>
</feature>
<name>A0AAD6XYI9_9AGAR</name>
<feature type="transmembrane region" description="Helical" evidence="1">
    <location>
        <begin position="112"/>
        <end position="138"/>
    </location>
</feature>
<keyword evidence="1" id="KW-0812">Transmembrane</keyword>
<dbReference type="Proteomes" id="UP001219525">
    <property type="component" value="Unassembled WGS sequence"/>
</dbReference>
<keyword evidence="1" id="KW-0472">Membrane</keyword>
<proteinExistence type="predicted"/>
<comment type="caution">
    <text evidence="2">The sequence shown here is derived from an EMBL/GenBank/DDBJ whole genome shotgun (WGS) entry which is preliminary data.</text>
</comment>
<evidence type="ECO:0000313" key="2">
    <source>
        <dbReference type="EMBL" id="KAJ7192751.1"/>
    </source>
</evidence>
<evidence type="ECO:0000313" key="3">
    <source>
        <dbReference type="Proteomes" id="UP001219525"/>
    </source>
</evidence>
<dbReference type="AlphaFoldDB" id="A0AAD6XYI9"/>
<sequence>MYCASSTKFFGSTLEKCLDTVHEEMVDSWNFYDPNDLLLGPEFRKRIKELAQLVTPDDVEAKSLFPNLDAIQSWVGLVGASIAAAAGPAFAAIALMTWFVTFITNVYRDTPTALRCIMGYIIDLTLVLNELFLVVLAIRPPRPLTADDIEMALENYNYSDLGMVHHDIRQYVKADLRQALRPQAAEVKVKELILEYSSDSKPRRRG</sequence>
<keyword evidence="1" id="KW-1133">Transmembrane helix</keyword>
<organism evidence="2 3">
    <name type="scientific">Mycena pura</name>
    <dbReference type="NCBI Taxonomy" id="153505"/>
    <lineage>
        <taxon>Eukaryota</taxon>
        <taxon>Fungi</taxon>
        <taxon>Dikarya</taxon>
        <taxon>Basidiomycota</taxon>
        <taxon>Agaricomycotina</taxon>
        <taxon>Agaricomycetes</taxon>
        <taxon>Agaricomycetidae</taxon>
        <taxon>Agaricales</taxon>
        <taxon>Marasmiineae</taxon>
        <taxon>Mycenaceae</taxon>
        <taxon>Mycena</taxon>
    </lineage>
</organism>
<reference evidence="2" key="1">
    <citation type="submission" date="2023-03" db="EMBL/GenBank/DDBJ databases">
        <title>Massive genome expansion in bonnet fungi (Mycena s.s.) driven by repeated elements and novel gene families across ecological guilds.</title>
        <authorList>
            <consortium name="Lawrence Berkeley National Laboratory"/>
            <person name="Harder C.B."/>
            <person name="Miyauchi S."/>
            <person name="Viragh M."/>
            <person name="Kuo A."/>
            <person name="Thoen E."/>
            <person name="Andreopoulos B."/>
            <person name="Lu D."/>
            <person name="Skrede I."/>
            <person name="Drula E."/>
            <person name="Henrissat B."/>
            <person name="Morin E."/>
            <person name="Kohler A."/>
            <person name="Barry K."/>
            <person name="LaButti K."/>
            <person name="Morin E."/>
            <person name="Salamov A."/>
            <person name="Lipzen A."/>
            <person name="Mereny Z."/>
            <person name="Hegedus B."/>
            <person name="Baldrian P."/>
            <person name="Stursova M."/>
            <person name="Weitz H."/>
            <person name="Taylor A."/>
            <person name="Grigoriev I.V."/>
            <person name="Nagy L.G."/>
            <person name="Martin F."/>
            <person name="Kauserud H."/>
        </authorList>
    </citation>
    <scope>NUCLEOTIDE SEQUENCE</scope>
    <source>
        <strain evidence="2">9144</strain>
    </source>
</reference>
<evidence type="ECO:0000256" key="1">
    <source>
        <dbReference type="SAM" id="Phobius"/>
    </source>
</evidence>
<gene>
    <name evidence="2" type="ORF">GGX14DRAFT_594122</name>
</gene>
<protein>
    <submittedName>
        <fullName evidence="2">Uncharacterized protein</fullName>
    </submittedName>
</protein>
<keyword evidence="3" id="KW-1185">Reference proteome</keyword>
<accession>A0AAD6XYI9</accession>
<dbReference type="EMBL" id="JARJCW010000116">
    <property type="protein sequence ID" value="KAJ7192751.1"/>
    <property type="molecule type" value="Genomic_DNA"/>
</dbReference>